<keyword evidence="7 8" id="KW-0238">DNA-binding</keyword>
<dbReference type="GO" id="GO:0008289">
    <property type="term" value="F:lipid binding"/>
    <property type="evidence" value="ECO:0007669"/>
    <property type="project" value="UniProtKB-KW"/>
</dbReference>
<evidence type="ECO:0000256" key="6">
    <source>
        <dbReference type="ARBA" id="ARBA00023121"/>
    </source>
</evidence>
<keyword evidence="6 8" id="KW-0446">Lipid-binding</keyword>
<comment type="subunit">
    <text evidence="8">Oligomerizes as a right-handed, spiral filament on DNA at oriC.</text>
</comment>
<dbReference type="Gene3D" id="3.40.50.300">
    <property type="entry name" value="P-loop containing nucleotide triphosphate hydrolases"/>
    <property type="match status" value="1"/>
</dbReference>
<organism evidence="14 15">
    <name type="scientific">Candidatus Daviesbacteria bacterium RIFCSPLOWO2_01_FULL_39_12</name>
    <dbReference type="NCBI Taxonomy" id="1797785"/>
    <lineage>
        <taxon>Bacteria</taxon>
        <taxon>Candidatus Daviesiibacteriota</taxon>
    </lineage>
</organism>
<feature type="domain" description="Chromosomal replication initiator DnaA C-terminal" evidence="13">
    <location>
        <begin position="346"/>
        <end position="415"/>
    </location>
</feature>
<dbReference type="SMART" id="SM00760">
    <property type="entry name" value="Bac_DnaA_C"/>
    <property type="match status" value="1"/>
</dbReference>
<evidence type="ECO:0000256" key="8">
    <source>
        <dbReference type="HAMAP-Rule" id="MF_00377"/>
    </source>
</evidence>
<dbReference type="PRINTS" id="PR00051">
    <property type="entry name" value="DNAA"/>
</dbReference>
<keyword evidence="2 8" id="KW-0963">Cytoplasm</keyword>
<comment type="similarity">
    <text evidence="1 8 11">Belongs to the DnaA family.</text>
</comment>
<dbReference type="SUPFAM" id="SSF48295">
    <property type="entry name" value="TrpR-like"/>
    <property type="match status" value="1"/>
</dbReference>
<protein>
    <recommendedName>
        <fullName evidence="8 9">Chromosomal replication initiator protein DnaA</fullName>
    </recommendedName>
</protein>
<proteinExistence type="inferred from homology"/>
<dbReference type="InterPro" id="IPR013159">
    <property type="entry name" value="DnaA_C"/>
</dbReference>
<dbReference type="InterPro" id="IPR001957">
    <property type="entry name" value="Chromosome_initiator_DnaA"/>
</dbReference>
<comment type="caution">
    <text evidence="8">Lacks conserved residue(s) required for the propagation of feature annotation.</text>
</comment>
<keyword evidence="5 8" id="KW-0067">ATP-binding</keyword>
<dbReference type="GO" id="GO:0003688">
    <property type="term" value="F:DNA replication origin binding"/>
    <property type="evidence" value="ECO:0007669"/>
    <property type="project" value="UniProtKB-UniRule"/>
</dbReference>
<dbReference type="CDD" id="cd06571">
    <property type="entry name" value="Bac_DnaA_C"/>
    <property type="match status" value="1"/>
</dbReference>
<dbReference type="SMART" id="SM00382">
    <property type="entry name" value="AAA"/>
    <property type="match status" value="1"/>
</dbReference>
<dbReference type="FunFam" id="3.40.50.300:FF:000668">
    <property type="entry name" value="Chromosomal replication initiator protein DnaA"/>
    <property type="match status" value="1"/>
</dbReference>
<dbReference type="Pfam" id="PF08299">
    <property type="entry name" value="Bac_DnaA_C"/>
    <property type="match status" value="1"/>
</dbReference>
<dbReference type="InterPro" id="IPR038454">
    <property type="entry name" value="DnaA_N_sf"/>
</dbReference>
<dbReference type="HAMAP" id="MF_00377">
    <property type="entry name" value="DnaA_bact"/>
    <property type="match status" value="1"/>
</dbReference>
<comment type="subcellular location">
    <subcellularLocation>
        <location evidence="8">Cytoplasm</location>
    </subcellularLocation>
</comment>
<evidence type="ECO:0000256" key="10">
    <source>
        <dbReference type="RuleBase" id="RU000577"/>
    </source>
</evidence>
<dbReference type="Proteomes" id="UP000178565">
    <property type="component" value="Unassembled WGS sequence"/>
</dbReference>
<feature type="region of interest" description="Domain III, AAA+ region" evidence="8">
    <location>
        <begin position="103"/>
        <end position="319"/>
    </location>
</feature>
<dbReference type="PANTHER" id="PTHR30050:SF2">
    <property type="entry name" value="CHROMOSOMAL REPLICATION INITIATOR PROTEIN DNAA"/>
    <property type="match status" value="1"/>
</dbReference>
<dbReference type="InterPro" id="IPR027417">
    <property type="entry name" value="P-loop_NTPase"/>
</dbReference>
<dbReference type="PROSITE" id="PS01008">
    <property type="entry name" value="DNAA"/>
    <property type="match status" value="1"/>
</dbReference>
<dbReference type="GO" id="GO:0005886">
    <property type="term" value="C:plasma membrane"/>
    <property type="evidence" value="ECO:0007669"/>
    <property type="project" value="TreeGrafter"/>
</dbReference>
<comment type="domain">
    <text evidence="8">Domain I is involved in oligomerization and binding regulators, domain II is flexibile and of varying length in different bacteria, domain III forms the AAA+ region, while domain IV binds dsDNA.</text>
</comment>
<dbReference type="Pfam" id="PF00308">
    <property type="entry name" value="Bac_DnaA"/>
    <property type="match status" value="1"/>
</dbReference>
<gene>
    <name evidence="8" type="primary">dnaA</name>
    <name evidence="14" type="ORF">A3B45_02650</name>
</gene>
<evidence type="ECO:0000259" key="12">
    <source>
        <dbReference type="SMART" id="SM00382"/>
    </source>
</evidence>
<dbReference type="GO" id="GO:0005737">
    <property type="term" value="C:cytoplasm"/>
    <property type="evidence" value="ECO:0007669"/>
    <property type="project" value="UniProtKB-SubCell"/>
</dbReference>
<dbReference type="GO" id="GO:0006275">
    <property type="term" value="P:regulation of DNA replication"/>
    <property type="evidence" value="ECO:0007669"/>
    <property type="project" value="UniProtKB-UniRule"/>
</dbReference>
<evidence type="ECO:0000256" key="2">
    <source>
        <dbReference type="ARBA" id="ARBA00022490"/>
    </source>
</evidence>
<dbReference type="Gene3D" id="1.10.1750.10">
    <property type="match status" value="1"/>
</dbReference>
<dbReference type="InterPro" id="IPR018312">
    <property type="entry name" value="Chromosome_initiator_DnaA_CS"/>
</dbReference>
<feature type="region of interest" description="Domain I, interacts with DnaA modulators" evidence="8">
    <location>
        <begin position="1"/>
        <end position="85"/>
    </location>
</feature>
<dbReference type="Gene3D" id="3.30.300.180">
    <property type="match status" value="1"/>
</dbReference>
<dbReference type="InterPro" id="IPR013317">
    <property type="entry name" value="DnaA_dom"/>
</dbReference>
<comment type="caution">
    <text evidence="14">The sequence shown here is derived from an EMBL/GenBank/DDBJ whole genome shotgun (WGS) entry which is preliminary data.</text>
</comment>
<feature type="binding site" evidence="8">
    <location>
        <position position="149"/>
    </location>
    <ligand>
        <name>ATP</name>
        <dbReference type="ChEBI" id="CHEBI:30616"/>
    </ligand>
</feature>
<dbReference type="InterPro" id="IPR020591">
    <property type="entry name" value="Chromosome_initiator_DnaA-like"/>
</dbReference>
<evidence type="ECO:0000256" key="9">
    <source>
        <dbReference type="NCBIfam" id="TIGR00362"/>
    </source>
</evidence>
<feature type="binding site" evidence="8">
    <location>
        <position position="150"/>
    </location>
    <ligand>
        <name>ATP</name>
        <dbReference type="ChEBI" id="CHEBI:30616"/>
    </ligand>
</feature>
<evidence type="ECO:0000256" key="11">
    <source>
        <dbReference type="RuleBase" id="RU004227"/>
    </source>
</evidence>
<keyword evidence="4 8" id="KW-0547">Nucleotide-binding</keyword>
<evidence type="ECO:0000259" key="13">
    <source>
        <dbReference type="SMART" id="SM00760"/>
    </source>
</evidence>
<evidence type="ECO:0000256" key="7">
    <source>
        <dbReference type="ARBA" id="ARBA00023125"/>
    </source>
</evidence>
<evidence type="ECO:0000256" key="1">
    <source>
        <dbReference type="ARBA" id="ARBA00006583"/>
    </source>
</evidence>
<keyword evidence="3 8" id="KW-0235">DNA replication</keyword>
<evidence type="ECO:0000256" key="5">
    <source>
        <dbReference type="ARBA" id="ARBA00022840"/>
    </source>
</evidence>
<feature type="binding site" evidence="8">
    <location>
        <position position="147"/>
    </location>
    <ligand>
        <name>ATP</name>
        <dbReference type="ChEBI" id="CHEBI:30616"/>
    </ligand>
</feature>
<evidence type="ECO:0000256" key="4">
    <source>
        <dbReference type="ARBA" id="ARBA00022741"/>
    </source>
</evidence>
<dbReference type="Gene3D" id="1.10.8.60">
    <property type="match status" value="1"/>
</dbReference>
<dbReference type="STRING" id="1797785.A3B45_02650"/>
<dbReference type="AlphaFoldDB" id="A0A1F5KSV0"/>
<evidence type="ECO:0000313" key="14">
    <source>
        <dbReference type="EMBL" id="OGE43905.1"/>
    </source>
</evidence>
<feature type="binding site" evidence="8">
    <location>
        <position position="151"/>
    </location>
    <ligand>
        <name>ATP</name>
        <dbReference type="ChEBI" id="CHEBI:30616"/>
    </ligand>
</feature>
<accession>A0A1F5KSV0</accession>
<dbReference type="EMBL" id="MFDM01000011">
    <property type="protein sequence ID" value="OGE43905.1"/>
    <property type="molecule type" value="Genomic_DNA"/>
</dbReference>
<sequence length="440" mass="49298">MDNTKLTAKFLEAIKPGVSAANFKTFFAKSELELVDDQQVVVFVPTAFAKATLLQRHLPLLEKTAQTLIDKKVAVEITVRPNLNQLPADEDLFAPQVSKSAFSLNPKYTLENFVVGPSNNVAYAAAQAVAQNPGTSYNPLFIYGGTGVGKTHLMLGIGNAISKKRVSNGVIYCSSEKFMNDYVSAIQNRKMIDLRARYRSAYILLIDDIQFFSGRDGTQEEFFHTFNDLQAKNSQMIITSDRPPGQIEKLEDRLRSRFAGGLMVDIQPPDFDTRVAILKAKCSQWGNALPEDTLKLIASSSQLSIRELEGKLLQILQTLKARNLTPAAENIASFLNTSVQKRPSLTYKEVFLSVCQYFNIKNSDLTGPRRQKELVLPRHLTMYIMSEELGMTVEKIGQLLGGRDHTTVMHARDKIRQLINKDREVQRMFIEVKQALSTLS</sequence>
<feature type="region of interest" description="Domain IV, binds dsDNA" evidence="8">
    <location>
        <begin position="320"/>
        <end position="440"/>
    </location>
</feature>
<dbReference type="PANTHER" id="PTHR30050">
    <property type="entry name" value="CHROMOSOMAL REPLICATION INITIATOR PROTEIN DNAA"/>
    <property type="match status" value="1"/>
</dbReference>
<dbReference type="NCBIfam" id="TIGR00362">
    <property type="entry name" value="DnaA"/>
    <property type="match status" value="1"/>
</dbReference>
<dbReference type="GO" id="GO:0005524">
    <property type="term" value="F:ATP binding"/>
    <property type="evidence" value="ECO:0007669"/>
    <property type="project" value="UniProtKB-UniRule"/>
</dbReference>
<dbReference type="CDD" id="cd00009">
    <property type="entry name" value="AAA"/>
    <property type="match status" value="1"/>
</dbReference>
<reference evidence="14 15" key="1">
    <citation type="journal article" date="2016" name="Nat. Commun.">
        <title>Thousands of microbial genomes shed light on interconnected biogeochemical processes in an aquifer system.</title>
        <authorList>
            <person name="Anantharaman K."/>
            <person name="Brown C.T."/>
            <person name="Hug L.A."/>
            <person name="Sharon I."/>
            <person name="Castelle C.J."/>
            <person name="Probst A.J."/>
            <person name="Thomas B.C."/>
            <person name="Singh A."/>
            <person name="Wilkins M.J."/>
            <person name="Karaoz U."/>
            <person name="Brodie E.L."/>
            <person name="Williams K.H."/>
            <person name="Hubbard S.S."/>
            <person name="Banfield J.F."/>
        </authorList>
    </citation>
    <scope>NUCLEOTIDE SEQUENCE [LARGE SCALE GENOMIC DNA]</scope>
</reference>
<feature type="domain" description="AAA+ ATPase" evidence="12">
    <location>
        <begin position="136"/>
        <end position="268"/>
    </location>
</feature>
<dbReference type="SUPFAM" id="SSF52540">
    <property type="entry name" value="P-loop containing nucleoside triphosphate hydrolases"/>
    <property type="match status" value="1"/>
</dbReference>
<dbReference type="InterPro" id="IPR010921">
    <property type="entry name" value="Trp_repressor/repl_initiator"/>
</dbReference>
<dbReference type="GO" id="GO:0006270">
    <property type="term" value="P:DNA replication initiation"/>
    <property type="evidence" value="ECO:0007669"/>
    <property type="project" value="UniProtKB-UniRule"/>
</dbReference>
<evidence type="ECO:0000313" key="15">
    <source>
        <dbReference type="Proteomes" id="UP000178565"/>
    </source>
</evidence>
<name>A0A1F5KSV0_9BACT</name>
<evidence type="ECO:0000256" key="3">
    <source>
        <dbReference type="ARBA" id="ARBA00022705"/>
    </source>
</evidence>
<dbReference type="InterPro" id="IPR003593">
    <property type="entry name" value="AAA+_ATPase"/>
</dbReference>
<comment type="function">
    <text evidence="8 10">Plays an essential role in the initiation and regulation of chromosomal replication. ATP-DnaA binds to the origin of replication (oriC) to initiate formation of the DNA replication initiation complex once per cell cycle. Binds the DnaA box (a 9 base pair repeat at the origin) and separates the double-stranded (ds)DNA. Forms a right-handed helical filament on oriC DNA; dsDNA binds to the exterior of the filament while single-stranded (ss)DNA is stabiized in the filament's interior. The ATP-DnaA-oriC complex binds and stabilizes one strand of the AT-rich DNA unwinding element (DUE), permitting loading of DNA polymerase. After initiation quickly degrades to an ADP-DnaA complex that is not apt for DNA replication. Binds acidic phospholipids.</text>
</comment>